<evidence type="ECO:0000313" key="9">
    <source>
        <dbReference type="Proteomes" id="UP000198157"/>
    </source>
</evidence>
<evidence type="ECO:0000256" key="2">
    <source>
        <dbReference type="ARBA" id="ARBA00005722"/>
    </source>
</evidence>
<proteinExistence type="inferred from homology"/>
<dbReference type="RefSeq" id="WP_088434052.1">
    <property type="nucleotide sequence ID" value="NZ_SRYW01000009.1"/>
</dbReference>
<evidence type="ECO:0000256" key="4">
    <source>
        <dbReference type="ARBA" id="ARBA00023136"/>
    </source>
</evidence>
<dbReference type="PANTHER" id="PTHR38776">
    <property type="entry name" value="MLTA-INTERACTING PROTEIN-RELATED"/>
    <property type="match status" value="1"/>
</dbReference>
<feature type="signal peptide" evidence="6">
    <location>
        <begin position="1"/>
        <end position="19"/>
    </location>
</feature>
<sequence>MLKTVFALPLLLVPTIAMAQGVSSSSDLLTDAQDDRWTLGVAVSVRDSPYVGEGTRVRPLPLVTFDGQRFFWSGLSGGIHLIQRKSLSIDAVLSGRFDGFDIKDLSRAGLARNGLDGTALEDRDDALDAGLAASWRGRAGELKVSALADVTDASGGYEFAVDYGYALQWGRTTVVPGAGVRWMSKDLVNYYYGTLDEEISRGVAPYRPGSALVPQVSIGFSRPLGEKWRVLGGVDYKFLPNELADSPLLEPDSNGSAAVRLGISRSF</sequence>
<evidence type="ECO:0000313" key="7">
    <source>
        <dbReference type="EMBL" id="OWQ52744.1"/>
    </source>
</evidence>
<dbReference type="Proteomes" id="UP000198157">
    <property type="component" value="Unassembled WGS sequence"/>
</dbReference>
<evidence type="ECO:0000256" key="1">
    <source>
        <dbReference type="ARBA" id="ARBA00004442"/>
    </source>
</evidence>
<keyword evidence="3 6" id="KW-0732">Signal</keyword>
<feature type="chain" id="PRO_5036036773" evidence="6">
    <location>
        <begin position="20"/>
        <end position="267"/>
    </location>
</feature>
<reference evidence="7 9" key="1">
    <citation type="submission" date="2017-06" db="EMBL/GenBank/DDBJ databases">
        <authorList>
            <person name="Kim H.J."/>
            <person name="Triplett B.A."/>
        </authorList>
    </citation>
    <scope>NUCLEOTIDE SEQUENCE [LARGE SCALE GENOMIC DNA]</scope>
    <source>
        <strain evidence="7 9">13146</strain>
    </source>
</reference>
<dbReference type="InterPro" id="IPR010583">
    <property type="entry name" value="MipA"/>
</dbReference>
<dbReference type="AlphaFoldDB" id="A0A2D0AJM2"/>
<accession>A0A2D0AJM2</accession>
<dbReference type="Pfam" id="PF06629">
    <property type="entry name" value="MipA"/>
    <property type="match status" value="1"/>
</dbReference>
<dbReference type="EMBL" id="SRYW01000009">
    <property type="protein sequence ID" value="TGY33627.1"/>
    <property type="molecule type" value="Genomic_DNA"/>
</dbReference>
<evidence type="ECO:0000256" key="5">
    <source>
        <dbReference type="ARBA" id="ARBA00023237"/>
    </source>
</evidence>
<reference evidence="8 10" key="2">
    <citation type="submission" date="2019-04" db="EMBL/GenBank/DDBJ databases">
        <title>Microbes associate with the intestines of laboratory mice.</title>
        <authorList>
            <person name="Navarre W."/>
            <person name="Wong E."/>
            <person name="Huang K."/>
            <person name="Tropini C."/>
            <person name="Ng K."/>
            <person name="Yu B."/>
        </authorList>
    </citation>
    <scope>NUCLEOTIDE SEQUENCE [LARGE SCALE GENOMIC DNA]</scope>
    <source>
        <strain evidence="8 10">NM62_B4-13</strain>
    </source>
</reference>
<dbReference type="GO" id="GO:0009279">
    <property type="term" value="C:cell outer membrane"/>
    <property type="evidence" value="ECO:0007669"/>
    <property type="project" value="UniProtKB-SubCell"/>
</dbReference>
<organism evidence="7 9">
    <name type="scientific">Stenotrophomonas maltophilia</name>
    <name type="common">Pseudomonas maltophilia</name>
    <name type="synonym">Xanthomonas maltophilia</name>
    <dbReference type="NCBI Taxonomy" id="40324"/>
    <lineage>
        <taxon>Bacteria</taxon>
        <taxon>Pseudomonadati</taxon>
        <taxon>Pseudomonadota</taxon>
        <taxon>Gammaproteobacteria</taxon>
        <taxon>Lysobacterales</taxon>
        <taxon>Lysobacteraceae</taxon>
        <taxon>Stenotrophomonas</taxon>
        <taxon>Stenotrophomonas maltophilia group</taxon>
    </lineage>
</organism>
<keyword evidence="5" id="KW-0998">Cell outer membrane</keyword>
<comment type="subcellular location">
    <subcellularLocation>
        <location evidence="1">Cell outer membrane</location>
    </subcellularLocation>
</comment>
<dbReference type="OrthoDB" id="5295915at2"/>
<evidence type="ECO:0000313" key="10">
    <source>
        <dbReference type="Proteomes" id="UP000306631"/>
    </source>
</evidence>
<evidence type="ECO:0000256" key="6">
    <source>
        <dbReference type="SAM" id="SignalP"/>
    </source>
</evidence>
<evidence type="ECO:0000256" key="3">
    <source>
        <dbReference type="ARBA" id="ARBA00022729"/>
    </source>
</evidence>
<evidence type="ECO:0000313" key="8">
    <source>
        <dbReference type="EMBL" id="TGY33627.1"/>
    </source>
</evidence>
<dbReference type="GO" id="GO:0009252">
    <property type="term" value="P:peptidoglycan biosynthetic process"/>
    <property type="evidence" value="ECO:0007669"/>
    <property type="project" value="TreeGrafter"/>
</dbReference>
<keyword evidence="4" id="KW-0472">Membrane</keyword>
<comment type="caution">
    <text evidence="7">The sequence shown here is derived from an EMBL/GenBank/DDBJ whole genome shotgun (WGS) entry which is preliminary data.</text>
</comment>
<protein>
    <submittedName>
        <fullName evidence="8">MipA/OmpV family protein</fullName>
    </submittedName>
    <submittedName>
        <fullName evidence="7">Structural protein MipA</fullName>
    </submittedName>
</protein>
<comment type="similarity">
    <text evidence="2">Belongs to the MipA/OmpV family.</text>
</comment>
<dbReference type="PANTHER" id="PTHR38776:SF1">
    <property type="entry name" value="MLTA-INTERACTING PROTEIN-RELATED"/>
    <property type="match status" value="1"/>
</dbReference>
<gene>
    <name evidence="7" type="ORF">CEE60_11900</name>
    <name evidence="8" type="ORF">E5352_11850</name>
</gene>
<dbReference type="EMBL" id="NIVS01000027">
    <property type="protein sequence ID" value="OWQ52744.1"/>
    <property type="molecule type" value="Genomic_DNA"/>
</dbReference>
<dbReference type="Proteomes" id="UP000306631">
    <property type="component" value="Unassembled WGS sequence"/>
</dbReference>
<name>A0A2D0AJM2_STEMA</name>